<dbReference type="Gene3D" id="3.40.50.12780">
    <property type="entry name" value="N-terminal domain of ligase-like"/>
    <property type="match status" value="2"/>
</dbReference>
<dbReference type="SUPFAM" id="SSF56801">
    <property type="entry name" value="Acetyl-CoA synthetase-like"/>
    <property type="match status" value="2"/>
</dbReference>
<feature type="region of interest" description="Disordered" evidence="4">
    <location>
        <begin position="930"/>
        <end position="950"/>
    </location>
</feature>
<dbReference type="Gene3D" id="1.10.1200.10">
    <property type="entry name" value="ACP-like"/>
    <property type="match status" value="2"/>
</dbReference>
<feature type="domain" description="Carrier" evidence="5">
    <location>
        <begin position="951"/>
        <end position="1026"/>
    </location>
</feature>
<keyword evidence="2" id="KW-0596">Phosphopantetheine</keyword>
<dbReference type="GO" id="GO:0003824">
    <property type="term" value="F:catalytic activity"/>
    <property type="evidence" value="ECO:0007669"/>
    <property type="project" value="InterPro"/>
</dbReference>
<dbReference type="GO" id="GO:0005737">
    <property type="term" value="C:cytoplasm"/>
    <property type="evidence" value="ECO:0007669"/>
    <property type="project" value="TreeGrafter"/>
</dbReference>
<evidence type="ECO:0000256" key="3">
    <source>
        <dbReference type="ARBA" id="ARBA00022553"/>
    </source>
</evidence>
<dbReference type="Pfam" id="PF00668">
    <property type="entry name" value="Condensation"/>
    <property type="match status" value="2"/>
</dbReference>
<dbReference type="SMART" id="SM00823">
    <property type="entry name" value="PKS_PP"/>
    <property type="match status" value="2"/>
</dbReference>
<keyword evidence="3" id="KW-0597">Phosphoprotein</keyword>
<dbReference type="Pfam" id="PF13193">
    <property type="entry name" value="AMP-binding_C"/>
    <property type="match status" value="2"/>
</dbReference>
<dbReference type="InterPro" id="IPR020806">
    <property type="entry name" value="PKS_PP-bd"/>
</dbReference>
<sequence>MPATRWRRTEDRSTLSYAERRLWFLDQLHPGSTGYSLPYVFRVSGPLDLPALRGAITGLHRRHEVLRSTYRAEAGEPKRVITAPGEVTPVLTVVDSTGDESRARELLERDHRTPFDLATEHPVRWTLIRLAADDHLLALTVHHIAFDEWSGYVLAEDFAALYDAAVAGVPPVLSPLVFDYADHAARERSTGSIAYWERELDGVDKVDLPLDHARPPVWRPEGGSVAIEVPAELAAKLAVLGRSAGASRFMTMLATFTGLLARLSGQADICVGTPMSCRTDEETHAMVGLFANTVVIRGKVRRDTTFRDLLGETATTTLAAMEHQDVPFDLLVERLGPDRDLSRNPLFQTMFVLEEGSGGSFEADGLRFEEIPIPPSAAKVDLTLALWDDENGGLSGHFEYATALFDRSTIERIARLFLRLAENAVAEPDRRLFDLPLSSARQQREEMGYLPARAEDVSTVALVARQVEWRPDAIAIEEGLTYRAVAQEADSLAHALTQTGITRGSVVGVCVERGPRLGPALLGVMAAGATVLWLDPAQPVERSRELVADAGARSVVANCVLGEVGVPVLDVEADRPPAPREYLATARIDQSDTAYIAYTSGSTGRAKGVRISHGALSEHLQVISAEYRITERSRVALIAALGFDVSLEQILTALVSGARVVPLDPRSLNADRVLDGIRRHCVTHVNVTPLYYRELVGRAAVRDPRLASVELLNLGGDVVRGSDIRRWRDGGFTARLTCCYGPTESTVTCTLLDTPDDFVSEDVVPIGRAVAGTRAYVLDGDLQAVPVGVPGELYLGGRRIATGYHDRPSATAENFLPDPFSDRAGARMYRTGDVVRRRADGVLEFRGRVDRQLKVRGHRVEPAEIEAALIAHPAVRAVAVVAREEELVAYVAADSDQGIREWLRDRLPAYLVPTAIVTLAELPLTPSGKLRHAELPAPPRTRPGSGAEVVEPRSVSESAVVEAFAAVLGIVGIGVHDDFFRLGGHSLAATRLVARLRDTAGVDLPVSTVFTGPTPAALAAEIDSAAVPAVVSIGRADRDAPLVLSAAQRRLWLLDRLDTSRQEYLVPMTYTIEGPLDVAALRRAADALVERHEILRTRYIGGEVLVQVVDEPGAVALDVVDADGRPVRQILADLTKDGFDLARDHQFRLVLVRSEPEHHVLLILTHHIACDGRSWQIVGDELARLYRGAELPPLAWQYADYAAWEHTQDLARGLDFWSTALSGITPLQLPADRPRPDVRDPSGSVCSFRVPGELVRLGQRDGATVFATWFALYSALLSRVSGQDDIVIGTPVSGRDHDGSDAPIGCFVNTMAVRVPEVSGSFLTHLGSVRALLIEAYEHRLVPFDDVVAELGANRDPARTPVFDVMFQVLEEAGPGLPLAGLSVQEVELTPRSAMVDLSLSLRPNPDGSWTGEFEYATALFDPATITRLSERFARLAAGVAERPEADLADIDLRSDAERDGRVAWHHDDPRPVMEIFAEQARKLPDAIAVVDPAGTVTYRELDERSNRLARHLIAGGVVAGSVVAVRVGRTAWTVVTLLAVLKCGAVYLPLDTAEPRHRIDALIAETAPVVVVTNEAFACDVPVIDVLRDATAIAERSSRRLTAPRADLAYVIFTSGSTGRPKGVLVDHTALSHHCQVMAGAYRLGPGERLALLASLSFDASMDQMLAPLVSGAAVVVLDARAVTPDRMLRDLHDHGVTVVDVTPVYFRELCRAARPRDPRLGGLRLMSVGGDVVTGEDAAAWHALGVPAEFGCTYGPTEATIACTFQLVDEREAERAGRGALPLGRALPGCGLSVLDSSARPVVPGAVGELYVGGGRVSRGYVNRPDLTADRFVPDPSGPPGARLYRTGDLVRMRPDGVVEFFGRADRQVKIRGFRIEPAEVETVLSACPGVRAAVVVPGPLPAGDQGLLGYVVVDTGTGTDAVRAYVHKRLPPHMVPAALTVIDKIPLTPNGKVAHARLPKPVFHDSRVDVRPMDPTEREVARIWGEVLGMTGIGPADDFFQLGGHSLSATRVSMRTQEAFGVELPLHRFFTATTVEALAAMIRGEVEAAFAGLSDAEVLALATENLEADQR</sequence>
<dbReference type="SUPFAM" id="SSF52777">
    <property type="entry name" value="CoA-dependent acyltransferases"/>
    <property type="match status" value="4"/>
</dbReference>
<dbReference type="InterPro" id="IPR006162">
    <property type="entry name" value="Ppantetheine_attach_site"/>
</dbReference>
<dbReference type="GO" id="GO:0044550">
    <property type="term" value="P:secondary metabolite biosynthetic process"/>
    <property type="evidence" value="ECO:0007669"/>
    <property type="project" value="TreeGrafter"/>
</dbReference>
<dbReference type="InterPro" id="IPR042099">
    <property type="entry name" value="ANL_N_sf"/>
</dbReference>
<evidence type="ECO:0000313" key="7">
    <source>
        <dbReference type="Proteomes" id="UP000076660"/>
    </source>
</evidence>
<accession>A0A1W2M1Z5</accession>
<comment type="cofactor">
    <cofactor evidence="1">
        <name>pantetheine 4'-phosphate</name>
        <dbReference type="ChEBI" id="CHEBI:47942"/>
    </cofactor>
</comment>
<dbReference type="NCBIfam" id="TIGR01733">
    <property type="entry name" value="AA-adenyl-dom"/>
    <property type="match status" value="2"/>
</dbReference>
<evidence type="ECO:0000259" key="5">
    <source>
        <dbReference type="PROSITE" id="PS50075"/>
    </source>
</evidence>
<reference evidence="6 7" key="1">
    <citation type="submission" date="2016-12" db="EMBL/GenBank/DDBJ databases">
        <title>Amycolatopsis keratiniphila subsp. keratiniphila genome sequencing and assembly.</title>
        <authorList>
            <person name="Mayilraj S."/>
            <person name="Kaur N."/>
        </authorList>
    </citation>
    <scope>NUCLEOTIDE SEQUENCE [LARGE SCALE GENOMIC DNA]</scope>
    <source>
        <strain evidence="6 7">DSM 44409</strain>
    </source>
</reference>
<name>A0A1W2M1Z5_9PSEU</name>
<dbReference type="PANTHER" id="PTHR45527:SF1">
    <property type="entry name" value="FATTY ACID SYNTHASE"/>
    <property type="match status" value="1"/>
</dbReference>
<comment type="caution">
    <text evidence="6">The sequence shown here is derived from an EMBL/GenBank/DDBJ whole genome shotgun (WGS) entry which is preliminary data.</text>
</comment>
<proteinExistence type="predicted"/>
<dbReference type="InterPro" id="IPR023213">
    <property type="entry name" value="CAT-like_dom_sf"/>
</dbReference>
<dbReference type="CDD" id="cd19531">
    <property type="entry name" value="LCL_NRPS-like"/>
    <property type="match status" value="2"/>
</dbReference>
<organism evidence="6 7">
    <name type="scientific">Amycolatopsis keratiniphila subsp. keratiniphila</name>
    <dbReference type="NCBI Taxonomy" id="227715"/>
    <lineage>
        <taxon>Bacteria</taxon>
        <taxon>Bacillati</taxon>
        <taxon>Actinomycetota</taxon>
        <taxon>Actinomycetes</taxon>
        <taxon>Pseudonocardiales</taxon>
        <taxon>Pseudonocardiaceae</taxon>
        <taxon>Amycolatopsis</taxon>
        <taxon>Amycolatopsis japonica group</taxon>
    </lineage>
</organism>
<dbReference type="CDD" id="cd05930">
    <property type="entry name" value="A_NRPS"/>
    <property type="match status" value="2"/>
</dbReference>
<evidence type="ECO:0000313" key="6">
    <source>
        <dbReference type="EMBL" id="ONF73869.1"/>
    </source>
</evidence>
<dbReference type="EMBL" id="LQMT02000007">
    <property type="protein sequence ID" value="ONF73869.1"/>
    <property type="molecule type" value="Genomic_DNA"/>
</dbReference>
<dbReference type="InterPro" id="IPR009081">
    <property type="entry name" value="PP-bd_ACP"/>
</dbReference>
<dbReference type="InterPro" id="IPR025110">
    <property type="entry name" value="AMP-bd_C"/>
</dbReference>
<dbReference type="Proteomes" id="UP000076660">
    <property type="component" value="Unassembled WGS sequence"/>
</dbReference>
<dbReference type="FunFam" id="1.10.1200.10:FF:000016">
    <property type="entry name" value="Non-ribosomal peptide synthase"/>
    <property type="match status" value="1"/>
</dbReference>
<dbReference type="InterPro" id="IPR045851">
    <property type="entry name" value="AMP-bd_C_sf"/>
</dbReference>
<dbReference type="Gene3D" id="3.30.559.10">
    <property type="entry name" value="Chloramphenicol acetyltransferase-like domain"/>
    <property type="match status" value="2"/>
</dbReference>
<feature type="domain" description="Carrier" evidence="5">
    <location>
        <begin position="1974"/>
        <end position="2049"/>
    </location>
</feature>
<dbReference type="Pfam" id="PF00550">
    <property type="entry name" value="PP-binding"/>
    <property type="match status" value="2"/>
</dbReference>
<dbReference type="InterPro" id="IPR000873">
    <property type="entry name" value="AMP-dep_synth/lig_dom"/>
</dbReference>
<dbReference type="SUPFAM" id="SSF47336">
    <property type="entry name" value="ACP-like"/>
    <property type="match status" value="2"/>
</dbReference>
<dbReference type="Gene3D" id="3.30.300.30">
    <property type="match status" value="2"/>
</dbReference>
<dbReference type="InterPro" id="IPR020845">
    <property type="entry name" value="AMP-binding_CS"/>
</dbReference>
<gene>
    <name evidence="6" type="ORF">AVR91_0206445</name>
</gene>
<dbReference type="PROSITE" id="PS50075">
    <property type="entry name" value="CARRIER"/>
    <property type="match status" value="2"/>
</dbReference>
<dbReference type="GO" id="GO:0008610">
    <property type="term" value="P:lipid biosynthetic process"/>
    <property type="evidence" value="ECO:0007669"/>
    <property type="project" value="UniProtKB-ARBA"/>
</dbReference>
<dbReference type="GO" id="GO:0072330">
    <property type="term" value="P:monocarboxylic acid biosynthetic process"/>
    <property type="evidence" value="ECO:0007669"/>
    <property type="project" value="UniProtKB-ARBA"/>
</dbReference>
<dbReference type="GO" id="GO:0043041">
    <property type="term" value="P:amino acid activation for nonribosomal peptide biosynthetic process"/>
    <property type="evidence" value="ECO:0007669"/>
    <property type="project" value="TreeGrafter"/>
</dbReference>
<evidence type="ECO:0000256" key="2">
    <source>
        <dbReference type="ARBA" id="ARBA00022450"/>
    </source>
</evidence>
<dbReference type="Gene3D" id="3.30.559.30">
    <property type="entry name" value="Nonribosomal peptide synthetase, condensation domain"/>
    <property type="match status" value="2"/>
</dbReference>
<dbReference type="InterPro" id="IPR036736">
    <property type="entry name" value="ACP-like_sf"/>
</dbReference>
<evidence type="ECO:0000256" key="4">
    <source>
        <dbReference type="SAM" id="MobiDB-lite"/>
    </source>
</evidence>
<protein>
    <recommendedName>
        <fullName evidence="5">Carrier domain-containing protein</fullName>
    </recommendedName>
</protein>
<dbReference type="PROSITE" id="PS00455">
    <property type="entry name" value="AMP_BINDING"/>
    <property type="match status" value="2"/>
</dbReference>
<dbReference type="PANTHER" id="PTHR45527">
    <property type="entry name" value="NONRIBOSOMAL PEPTIDE SYNTHETASE"/>
    <property type="match status" value="1"/>
</dbReference>
<dbReference type="InterPro" id="IPR010071">
    <property type="entry name" value="AA_adenyl_dom"/>
</dbReference>
<dbReference type="PROSITE" id="PS00012">
    <property type="entry name" value="PHOSPHOPANTETHEINE"/>
    <property type="match status" value="1"/>
</dbReference>
<evidence type="ECO:0000256" key="1">
    <source>
        <dbReference type="ARBA" id="ARBA00001957"/>
    </source>
</evidence>
<dbReference type="InterPro" id="IPR001242">
    <property type="entry name" value="Condensation_dom"/>
</dbReference>
<dbReference type="GO" id="GO:0031177">
    <property type="term" value="F:phosphopantetheine binding"/>
    <property type="evidence" value="ECO:0007669"/>
    <property type="project" value="InterPro"/>
</dbReference>
<dbReference type="Pfam" id="PF00501">
    <property type="entry name" value="AMP-binding"/>
    <property type="match status" value="2"/>
</dbReference>